<gene>
    <name evidence="3" type="ORF">NCTC10815_02937</name>
</gene>
<evidence type="ECO:0000313" key="3">
    <source>
        <dbReference type="EMBL" id="STY45556.1"/>
    </source>
</evidence>
<name>A0A378MJ94_LISGR</name>
<reference evidence="3 4" key="1">
    <citation type="submission" date="2018-06" db="EMBL/GenBank/DDBJ databases">
        <authorList>
            <consortium name="Pathogen Informatics"/>
            <person name="Doyle S."/>
        </authorList>
    </citation>
    <scope>NUCLEOTIDE SEQUENCE [LARGE SCALE GENOMIC DNA]</scope>
    <source>
        <strain evidence="4">NCTC 10815</strain>
    </source>
</reference>
<dbReference type="PROSITE" id="PS51178">
    <property type="entry name" value="PASTA"/>
    <property type="match status" value="1"/>
</dbReference>
<feature type="compositionally biased region" description="Basic and acidic residues" evidence="1">
    <location>
        <begin position="72"/>
        <end position="93"/>
    </location>
</feature>
<sequence>MKGQRVVMLTEGAMTMPDMRNWSKDDALKVSEITGIPFEFQGDGYVKSQNVTKGTTINSKSKIRLKMVSPDKLDAFNKNNDHKSQSETKKETDVQENEGIGSLLNG</sequence>
<dbReference type="Pfam" id="PF03793">
    <property type="entry name" value="PASTA"/>
    <property type="match status" value="1"/>
</dbReference>
<evidence type="ECO:0000313" key="4">
    <source>
        <dbReference type="Proteomes" id="UP000254879"/>
    </source>
</evidence>
<dbReference type="EMBL" id="UGPG01000001">
    <property type="protein sequence ID" value="STY45556.1"/>
    <property type="molecule type" value="Genomic_DNA"/>
</dbReference>
<dbReference type="SMART" id="SM00740">
    <property type="entry name" value="PASTA"/>
    <property type="match status" value="1"/>
</dbReference>
<dbReference type="CDD" id="cd06575">
    <property type="entry name" value="PASTA_Pbp2x-like_2"/>
    <property type="match status" value="1"/>
</dbReference>
<evidence type="ECO:0000256" key="1">
    <source>
        <dbReference type="SAM" id="MobiDB-lite"/>
    </source>
</evidence>
<protein>
    <submittedName>
        <fullName evidence="3">PASTA domain</fullName>
    </submittedName>
</protein>
<feature type="domain" description="PASTA" evidence="2">
    <location>
        <begin position="10"/>
        <end position="69"/>
    </location>
</feature>
<dbReference type="SUPFAM" id="SSF54184">
    <property type="entry name" value="Penicillin-binding protein 2x (pbp-2x), c-terminal domain"/>
    <property type="match status" value="1"/>
</dbReference>
<accession>A0A378MJ94</accession>
<proteinExistence type="predicted"/>
<organism evidence="3 4">
    <name type="scientific">Listeria grayi</name>
    <name type="common">Listeria murrayi</name>
    <dbReference type="NCBI Taxonomy" id="1641"/>
    <lineage>
        <taxon>Bacteria</taxon>
        <taxon>Bacillati</taxon>
        <taxon>Bacillota</taxon>
        <taxon>Bacilli</taxon>
        <taxon>Bacillales</taxon>
        <taxon>Listeriaceae</taxon>
        <taxon>Listeria</taxon>
    </lineage>
</organism>
<evidence type="ECO:0000259" key="2">
    <source>
        <dbReference type="PROSITE" id="PS51178"/>
    </source>
</evidence>
<dbReference type="Proteomes" id="UP000254879">
    <property type="component" value="Unassembled WGS sequence"/>
</dbReference>
<dbReference type="InterPro" id="IPR005543">
    <property type="entry name" value="PASTA_dom"/>
</dbReference>
<dbReference type="AlphaFoldDB" id="A0A378MJ94"/>
<feature type="region of interest" description="Disordered" evidence="1">
    <location>
        <begin position="72"/>
        <end position="106"/>
    </location>
</feature>